<accession>A0A511TGY9</accession>
<dbReference type="RefSeq" id="WP_074959238.1">
    <property type="nucleotide sequence ID" value="NZ_BJXR01000080.1"/>
</dbReference>
<sequence length="301" mass="33096">MSLSSVDALPSPTPTAEPERFTLHAWTTAQRGVAVTARLVMMTCLLVFTTWLMSDILQGTQTLTAQPLLLGLVFGCGLPVVLVAGMRARARATLEVDATGLVLTLRDGARLEVPLEVVDAVRPWRLPLPGPGLVVRMKSGRALGHGLEVEDALPLLVALGRREGSLGEAAAHPLVRYGRARRELWKKRWYHLLLKLVVFPLVPASIFFRAHQYIAFGGPFGEYQVSGLTAYLRSFGRYYAPIALSLLLIAVFWRAVAEGLSLAAAKWIPSWTRGVRRGAEWCCRLVYYGGIMAFTALRFLS</sequence>
<feature type="transmembrane region" description="Helical" evidence="1">
    <location>
        <begin position="33"/>
        <end position="53"/>
    </location>
</feature>
<dbReference type="AlphaFoldDB" id="A0A511TGY9"/>
<keyword evidence="1" id="KW-1133">Transmembrane helix</keyword>
<keyword evidence="1" id="KW-0472">Membrane</keyword>
<dbReference type="EMBL" id="BJXR01000080">
    <property type="protein sequence ID" value="GEN13446.1"/>
    <property type="molecule type" value="Genomic_DNA"/>
</dbReference>
<dbReference type="Proteomes" id="UP000321514">
    <property type="component" value="Unassembled WGS sequence"/>
</dbReference>
<keyword evidence="4" id="KW-1185">Reference proteome</keyword>
<reference evidence="3 4" key="1">
    <citation type="submission" date="2016-10" db="EMBL/GenBank/DDBJ databases">
        <authorList>
            <person name="Varghese N."/>
            <person name="Submissions S."/>
        </authorList>
    </citation>
    <scope>NUCLEOTIDE SEQUENCE [LARGE SCALE GENOMIC DNA]</scope>
    <source>
        <strain evidence="3 4">DSM 16525</strain>
    </source>
</reference>
<dbReference type="EMBL" id="FOIB01000017">
    <property type="protein sequence ID" value="SEU41614.1"/>
    <property type="molecule type" value="Genomic_DNA"/>
</dbReference>
<evidence type="ECO:0000313" key="5">
    <source>
        <dbReference type="Proteomes" id="UP000321514"/>
    </source>
</evidence>
<dbReference type="Proteomes" id="UP000183760">
    <property type="component" value="Unassembled WGS sequence"/>
</dbReference>
<gene>
    <name evidence="2" type="ORF">MFU01_84830</name>
    <name evidence="3" type="ORF">SAMN05443572_11733</name>
</gene>
<evidence type="ECO:0000313" key="3">
    <source>
        <dbReference type="EMBL" id="SEU41614.1"/>
    </source>
</evidence>
<comment type="caution">
    <text evidence="2">The sequence shown here is derived from an EMBL/GenBank/DDBJ whole genome shotgun (WGS) entry which is preliminary data.</text>
</comment>
<evidence type="ECO:0000313" key="2">
    <source>
        <dbReference type="EMBL" id="GEN13446.1"/>
    </source>
</evidence>
<protein>
    <submittedName>
        <fullName evidence="2">Uncharacterized protein</fullName>
    </submittedName>
</protein>
<keyword evidence="1" id="KW-0812">Transmembrane</keyword>
<name>A0A511TGY9_MYXFU</name>
<feature type="transmembrane region" description="Helical" evidence="1">
    <location>
        <begin position="189"/>
        <end position="208"/>
    </location>
</feature>
<evidence type="ECO:0000256" key="1">
    <source>
        <dbReference type="SAM" id="Phobius"/>
    </source>
</evidence>
<reference evidence="2 5" key="2">
    <citation type="submission" date="2019-07" db="EMBL/GenBank/DDBJ databases">
        <title>Whole genome shotgun sequence of Myxococcus fulvus NBRC 100333.</title>
        <authorList>
            <person name="Hosoyama A."/>
            <person name="Uohara A."/>
            <person name="Ohji S."/>
            <person name="Ichikawa N."/>
        </authorList>
    </citation>
    <scope>NUCLEOTIDE SEQUENCE [LARGE SCALE GENOMIC DNA]</scope>
    <source>
        <strain evidence="2 5">NBRC 100333</strain>
    </source>
</reference>
<organism evidence="2 5">
    <name type="scientific">Myxococcus fulvus</name>
    <dbReference type="NCBI Taxonomy" id="33"/>
    <lineage>
        <taxon>Bacteria</taxon>
        <taxon>Pseudomonadati</taxon>
        <taxon>Myxococcota</taxon>
        <taxon>Myxococcia</taxon>
        <taxon>Myxococcales</taxon>
        <taxon>Cystobacterineae</taxon>
        <taxon>Myxococcaceae</taxon>
        <taxon>Myxococcus</taxon>
    </lineage>
</organism>
<evidence type="ECO:0000313" key="4">
    <source>
        <dbReference type="Proteomes" id="UP000183760"/>
    </source>
</evidence>
<feature type="transmembrane region" description="Helical" evidence="1">
    <location>
        <begin position="281"/>
        <end position="300"/>
    </location>
</feature>
<feature type="transmembrane region" description="Helical" evidence="1">
    <location>
        <begin position="65"/>
        <end position="84"/>
    </location>
</feature>
<feature type="transmembrane region" description="Helical" evidence="1">
    <location>
        <begin position="238"/>
        <end position="260"/>
    </location>
</feature>
<proteinExistence type="predicted"/>